<protein>
    <submittedName>
        <fullName evidence="1">Uncharacterized protein</fullName>
    </submittedName>
</protein>
<reference evidence="1" key="2">
    <citation type="submission" date="2014-03" db="EMBL/GenBank/DDBJ databases">
        <authorList>
            <person name="Genoscope - CEA"/>
        </authorList>
    </citation>
    <scope>NUCLEOTIDE SEQUENCE</scope>
</reference>
<dbReference type="AlphaFoldDB" id="A0A060XSN6"/>
<dbReference type="EMBL" id="FR905993">
    <property type="protein sequence ID" value="CDQ82521.1"/>
    <property type="molecule type" value="Genomic_DNA"/>
</dbReference>
<gene>
    <name evidence="1" type="ORF">GSONMT00012849001</name>
</gene>
<sequence length="285" mass="32226">MRHTCTSCESSGSSVTLCLLQTRKSKQKKLHSGPFSLRIYRKTSTALDQATAHTEMALFLLVYIPYRSAGYQDIKDHFIKCGEKQDARKYLKQVSDAVFKHRHASIALKKPEESEWKIAGLDDTSYKGEEEIKEWQNFYLPDSVKMEVLGAVENLLVPTESGQLVIMLCEDRQVYAYDGEEMHLVALSLGEVFVSGLHYPGIKSFYRGECFKEMTKEDWAKVRQGKVGRRLEKEHQDLLRQAKPSFLSCLDSIKGASHTVTGACSYHKPVEPPTVLDGLLTAEIV</sequence>
<dbReference type="Proteomes" id="UP000193380">
    <property type="component" value="Unassembled WGS sequence"/>
</dbReference>
<dbReference type="InterPro" id="IPR003360">
    <property type="entry name" value="US22-like"/>
</dbReference>
<evidence type="ECO:0000313" key="1">
    <source>
        <dbReference type="EMBL" id="CDQ82521.1"/>
    </source>
</evidence>
<accession>A0A060XSN6</accession>
<dbReference type="PaxDb" id="8022-A0A060XSN6"/>
<evidence type="ECO:0000313" key="2">
    <source>
        <dbReference type="Proteomes" id="UP000193380"/>
    </source>
</evidence>
<reference evidence="1" key="1">
    <citation type="journal article" date="2014" name="Nat. Commun.">
        <title>The rainbow trout genome provides novel insights into evolution after whole-genome duplication in vertebrates.</title>
        <authorList>
            <person name="Berthelot C."/>
            <person name="Brunet F."/>
            <person name="Chalopin D."/>
            <person name="Juanchich A."/>
            <person name="Bernard M."/>
            <person name="Noel B."/>
            <person name="Bento P."/>
            <person name="Da Silva C."/>
            <person name="Labadie K."/>
            <person name="Alberti A."/>
            <person name="Aury J.M."/>
            <person name="Louis A."/>
            <person name="Dehais P."/>
            <person name="Bardou P."/>
            <person name="Montfort J."/>
            <person name="Klopp C."/>
            <person name="Cabau C."/>
            <person name="Gaspin C."/>
            <person name="Thorgaard G.H."/>
            <person name="Boussaha M."/>
            <person name="Quillet E."/>
            <person name="Guyomard R."/>
            <person name="Galiana D."/>
            <person name="Bobe J."/>
            <person name="Volff J.N."/>
            <person name="Genet C."/>
            <person name="Wincker P."/>
            <person name="Jaillon O."/>
            <person name="Roest Crollius H."/>
            <person name="Guiguen Y."/>
        </authorList>
    </citation>
    <scope>NUCLEOTIDE SEQUENCE [LARGE SCALE GENOMIC DNA]</scope>
</reference>
<name>A0A060XSN6_ONCMY</name>
<proteinExistence type="predicted"/>
<dbReference type="Pfam" id="PF02393">
    <property type="entry name" value="US22"/>
    <property type="match status" value="1"/>
</dbReference>
<organism evidence="1 2">
    <name type="scientific">Oncorhynchus mykiss</name>
    <name type="common">Rainbow trout</name>
    <name type="synonym">Salmo gairdneri</name>
    <dbReference type="NCBI Taxonomy" id="8022"/>
    <lineage>
        <taxon>Eukaryota</taxon>
        <taxon>Metazoa</taxon>
        <taxon>Chordata</taxon>
        <taxon>Craniata</taxon>
        <taxon>Vertebrata</taxon>
        <taxon>Euteleostomi</taxon>
        <taxon>Actinopterygii</taxon>
        <taxon>Neopterygii</taxon>
        <taxon>Teleostei</taxon>
        <taxon>Protacanthopterygii</taxon>
        <taxon>Salmoniformes</taxon>
        <taxon>Salmonidae</taxon>
        <taxon>Salmoninae</taxon>
        <taxon>Oncorhynchus</taxon>
    </lineage>
</organism>